<dbReference type="InterPro" id="IPR036412">
    <property type="entry name" value="HAD-like_sf"/>
</dbReference>
<evidence type="ECO:0000313" key="2">
    <source>
        <dbReference type="Proteomes" id="UP000606396"/>
    </source>
</evidence>
<keyword evidence="1" id="KW-0378">Hydrolase</keyword>
<keyword evidence="2" id="KW-1185">Reference proteome</keyword>
<sequence length="208" mass="22977">MTSRLQNQIESLIFDLFGVIVAFDDGLVYDRIAQRCPNPTEAALHLFNLVSDPSLICGRKSLQQLHTQLVVEVELSASLEEFEALWISSYSEPMPGIRELLRQLARQCKLVLLSNIDPYYWQTVQASIPELDSFHAKVLSFEQGVAKPNTQAFENAIAASGVAVGRCYFVDDKSENIKAAAAIGLAGHAFTSCRALKAKLRQAGLHLQ</sequence>
<dbReference type="GO" id="GO:0016787">
    <property type="term" value="F:hydrolase activity"/>
    <property type="evidence" value="ECO:0007669"/>
    <property type="project" value="UniProtKB-KW"/>
</dbReference>
<dbReference type="SFLD" id="SFLDG01129">
    <property type="entry name" value="C1.5:_HAD__Beta-PGM__Phosphata"/>
    <property type="match status" value="1"/>
</dbReference>
<dbReference type="InterPro" id="IPR023214">
    <property type="entry name" value="HAD_sf"/>
</dbReference>
<dbReference type="InterPro" id="IPR023198">
    <property type="entry name" value="PGP-like_dom2"/>
</dbReference>
<dbReference type="RefSeq" id="WP_190952503.1">
    <property type="nucleotide sequence ID" value="NZ_JACJTC010000037.1"/>
</dbReference>
<proteinExistence type="predicted"/>
<protein>
    <submittedName>
        <fullName evidence="1">HAD-IA family hydrolase</fullName>
    </submittedName>
</protein>
<dbReference type="Pfam" id="PF00702">
    <property type="entry name" value="Hydrolase"/>
    <property type="match status" value="1"/>
</dbReference>
<dbReference type="PANTHER" id="PTHR43611">
    <property type="entry name" value="ALPHA-D-GLUCOSE 1-PHOSPHATE PHOSPHATASE"/>
    <property type="match status" value="1"/>
</dbReference>
<dbReference type="SFLD" id="SFLDS00003">
    <property type="entry name" value="Haloacid_Dehalogenase"/>
    <property type="match status" value="1"/>
</dbReference>
<comment type="caution">
    <text evidence="1">The sequence shown here is derived from an EMBL/GenBank/DDBJ whole genome shotgun (WGS) entry which is preliminary data.</text>
</comment>
<dbReference type="PANTHER" id="PTHR43611:SF3">
    <property type="entry name" value="FLAVIN MONONUCLEOTIDE HYDROLASE 1, CHLOROPLATIC"/>
    <property type="match status" value="1"/>
</dbReference>
<dbReference type="EMBL" id="JACJTC010000037">
    <property type="protein sequence ID" value="MBD2616026.1"/>
    <property type="molecule type" value="Genomic_DNA"/>
</dbReference>
<dbReference type="InterPro" id="IPR006439">
    <property type="entry name" value="HAD-SF_hydro_IA"/>
</dbReference>
<evidence type="ECO:0000313" key="1">
    <source>
        <dbReference type="EMBL" id="MBD2616026.1"/>
    </source>
</evidence>
<dbReference type="NCBIfam" id="TIGR01509">
    <property type="entry name" value="HAD-SF-IA-v3"/>
    <property type="match status" value="1"/>
</dbReference>
<dbReference type="Gene3D" id="3.40.50.1000">
    <property type="entry name" value="HAD superfamily/HAD-like"/>
    <property type="match status" value="1"/>
</dbReference>
<dbReference type="Proteomes" id="UP000606396">
    <property type="component" value="Unassembled WGS sequence"/>
</dbReference>
<dbReference type="Gene3D" id="1.10.150.240">
    <property type="entry name" value="Putative phosphatase, domain 2"/>
    <property type="match status" value="1"/>
</dbReference>
<gene>
    <name evidence="1" type="ORF">H6G94_33080</name>
</gene>
<organism evidence="1 2">
    <name type="scientific">Nostoc punctiforme FACHB-252</name>
    <dbReference type="NCBI Taxonomy" id="1357509"/>
    <lineage>
        <taxon>Bacteria</taxon>
        <taxon>Bacillati</taxon>
        <taxon>Cyanobacteriota</taxon>
        <taxon>Cyanophyceae</taxon>
        <taxon>Nostocales</taxon>
        <taxon>Nostocaceae</taxon>
        <taxon>Nostoc</taxon>
    </lineage>
</organism>
<name>A0ABR8HLA0_NOSPU</name>
<dbReference type="SUPFAM" id="SSF56784">
    <property type="entry name" value="HAD-like"/>
    <property type="match status" value="1"/>
</dbReference>
<accession>A0ABR8HLA0</accession>
<reference evidence="1 2" key="1">
    <citation type="journal article" date="2020" name="ISME J.">
        <title>Comparative genomics reveals insights into cyanobacterial evolution and habitat adaptation.</title>
        <authorList>
            <person name="Chen M.Y."/>
            <person name="Teng W.K."/>
            <person name="Zhao L."/>
            <person name="Hu C.X."/>
            <person name="Zhou Y.K."/>
            <person name="Han B.P."/>
            <person name="Song L.R."/>
            <person name="Shu W.S."/>
        </authorList>
    </citation>
    <scope>NUCLEOTIDE SEQUENCE [LARGE SCALE GENOMIC DNA]</scope>
    <source>
        <strain evidence="1 2">FACHB-252</strain>
    </source>
</reference>